<dbReference type="InterPro" id="IPR036291">
    <property type="entry name" value="NAD(P)-bd_dom_sf"/>
</dbReference>
<keyword evidence="3" id="KW-0560">Oxidoreductase</keyword>
<evidence type="ECO:0000313" key="6">
    <source>
        <dbReference type="EMBL" id="RGQ82554.1"/>
    </source>
</evidence>
<dbReference type="PANTHER" id="PTHR43401:SF2">
    <property type="entry name" value="L-THREONINE 3-DEHYDROGENASE"/>
    <property type="match status" value="1"/>
</dbReference>
<sequence length="348" mass="37945">MKALVKMEPGAGNWQIIDKPEPTINKDQVKIKVEYIGVCGSDIHTYEGHYNINAKDLIIGHEFAGIAVEVGENVKHVKVGDKVTSETTFEICGKCRYCLEKEYNLCPTRKGLGTQQDGACANYIVARGASVHVLPENLSCKEAAITEAAACAHHGVCKATIKKGDIVLVLGPGPIGLLVAQIVRAKGGTVVMTGLTKDSGRLKVAKEKFGIDYIVDVQKDDPHELVNSLTDGYGADICYDCTGAVPSMHLGMDLLRKKGQYVQVGLFAKDEVVVDFSKIIQKELVVSGSRSQNTHDWPATLNYMANGDIRADLMITDELNIDEWDKAYKLMKSGETIKIVLKPLPENK</sequence>
<dbReference type="InterPro" id="IPR011032">
    <property type="entry name" value="GroES-like_sf"/>
</dbReference>
<evidence type="ECO:0000313" key="7">
    <source>
        <dbReference type="Proteomes" id="UP000286147"/>
    </source>
</evidence>
<evidence type="ECO:0000259" key="5">
    <source>
        <dbReference type="SMART" id="SM00829"/>
    </source>
</evidence>
<comment type="cofactor">
    <cofactor evidence="4">
        <name>Zn(2+)</name>
        <dbReference type="ChEBI" id="CHEBI:29105"/>
    </cofactor>
</comment>
<dbReference type="InterPro" id="IPR013149">
    <property type="entry name" value="ADH-like_C"/>
</dbReference>
<keyword evidence="2 4" id="KW-0862">Zinc</keyword>
<dbReference type="Gene3D" id="3.40.50.720">
    <property type="entry name" value="NAD(P)-binding Rossmann-like Domain"/>
    <property type="match status" value="1"/>
</dbReference>
<dbReference type="GO" id="GO:0016491">
    <property type="term" value="F:oxidoreductase activity"/>
    <property type="evidence" value="ECO:0007669"/>
    <property type="project" value="UniProtKB-KW"/>
</dbReference>
<evidence type="ECO:0000256" key="2">
    <source>
        <dbReference type="ARBA" id="ARBA00022833"/>
    </source>
</evidence>
<dbReference type="InterPro" id="IPR013154">
    <property type="entry name" value="ADH-like_N"/>
</dbReference>
<dbReference type="SMART" id="SM00829">
    <property type="entry name" value="PKS_ER"/>
    <property type="match status" value="1"/>
</dbReference>
<dbReference type="PANTHER" id="PTHR43401">
    <property type="entry name" value="L-THREONINE 3-DEHYDROGENASE"/>
    <property type="match status" value="1"/>
</dbReference>
<dbReference type="InterPro" id="IPR050129">
    <property type="entry name" value="Zn_alcohol_dh"/>
</dbReference>
<organism evidence="6 7">
    <name type="scientific">Megamonas rupellensis</name>
    <dbReference type="NCBI Taxonomy" id="491921"/>
    <lineage>
        <taxon>Bacteria</taxon>
        <taxon>Bacillati</taxon>
        <taxon>Bacillota</taxon>
        <taxon>Negativicutes</taxon>
        <taxon>Selenomonadales</taxon>
        <taxon>Selenomonadaceae</taxon>
        <taxon>Megamonas</taxon>
    </lineage>
</organism>
<dbReference type="InterPro" id="IPR020843">
    <property type="entry name" value="ER"/>
</dbReference>
<dbReference type="InterPro" id="IPR002328">
    <property type="entry name" value="ADH_Zn_CS"/>
</dbReference>
<keyword evidence="1 4" id="KW-0479">Metal-binding</keyword>
<dbReference type="GO" id="GO:0008270">
    <property type="term" value="F:zinc ion binding"/>
    <property type="evidence" value="ECO:0007669"/>
    <property type="project" value="InterPro"/>
</dbReference>
<dbReference type="AlphaFoldDB" id="A0A412CEG3"/>
<evidence type="ECO:0000256" key="3">
    <source>
        <dbReference type="ARBA" id="ARBA00023002"/>
    </source>
</evidence>
<comment type="similarity">
    <text evidence="4">Belongs to the zinc-containing alcohol dehydrogenase family.</text>
</comment>
<evidence type="ECO:0000256" key="4">
    <source>
        <dbReference type="RuleBase" id="RU361277"/>
    </source>
</evidence>
<dbReference type="PROSITE" id="PS00059">
    <property type="entry name" value="ADH_ZINC"/>
    <property type="match status" value="1"/>
</dbReference>
<reference evidence="6 7" key="1">
    <citation type="submission" date="2018-08" db="EMBL/GenBank/DDBJ databases">
        <title>A genome reference for cultivated species of the human gut microbiota.</title>
        <authorList>
            <person name="Zou Y."/>
            <person name="Xue W."/>
            <person name="Luo G."/>
        </authorList>
    </citation>
    <scope>NUCLEOTIDE SEQUENCE [LARGE SCALE GENOMIC DNA]</scope>
    <source>
        <strain evidence="6 7">AF27-12</strain>
    </source>
</reference>
<comment type="caution">
    <text evidence="6">The sequence shown here is derived from an EMBL/GenBank/DDBJ whole genome shotgun (WGS) entry which is preliminary data.</text>
</comment>
<dbReference type="Pfam" id="PF00107">
    <property type="entry name" value="ADH_zinc_N"/>
    <property type="match status" value="1"/>
</dbReference>
<dbReference type="Proteomes" id="UP000286147">
    <property type="component" value="Unassembled WGS sequence"/>
</dbReference>
<accession>A0A412CEG3</accession>
<evidence type="ECO:0000256" key="1">
    <source>
        <dbReference type="ARBA" id="ARBA00022723"/>
    </source>
</evidence>
<protein>
    <submittedName>
        <fullName evidence="6">Sorbitol dehydrogenase</fullName>
    </submittedName>
</protein>
<dbReference type="Gene3D" id="3.90.180.10">
    <property type="entry name" value="Medium-chain alcohol dehydrogenases, catalytic domain"/>
    <property type="match status" value="1"/>
</dbReference>
<dbReference type="RefSeq" id="WP_008538421.1">
    <property type="nucleotide sequence ID" value="NZ_QRTP01000015.1"/>
</dbReference>
<dbReference type="CDD" id="cd08258">
    <property type="entry name" value="Zn_ADH4"/>
    <property type="match status" value="1"/>
</dbReference>
<dbReference type="SUPFAM" id="SSF50129">
    <property type="entry name" value="GroES-like"/>
    <property type="match status" value="1"/>
</dbReference>
<proteinExistence type="inferred from homology"/>
<dbReference type="Pfam" id="PF08240">
    <property type="entry name" value="ADH_N"/>
    <property type="match status" value="1"/>
</dbReference>
<feature type="domain" description="Enoyl reductase (ER)" evidence="5">
    <location>
        <begin position="10"/>
        <end position="341"/>
    </location>
</feature>
<name>A0A412CEG3_9FIRM</name>
<gene>
    <name evidence="6" type="ORF">DWY77_06960</name>
</gene>
<dbReference type="EMBL" id="QRTP01000015">
    <property type="protein sequence ID" value="RGQ82554.1"/>
    <property type="molecule type" value="Genomic_DNA"/>
</dbReference>
<dbReference type="SUPFAM" id="SSF51735">
    <property type="entry name" value="NAD(P)-binding Rossmann-fold domains"/>
    <property type="match status" value="1"/>
</dbReference>
<dbReference type="GeneID" id="62778169"/>